<gene>
    <name evidence="2" type="ORF">B0T24DRAFT_95836</name>
</gene>
<protein>
    <submittedName>
        <fullName evidence="2">Uncharacterized protein</fullName>
    </submittedName>
</protein>
<accession>A0AAE0JTY9</accession>
<evidence type="ECO:0000313" key="2">
    <source>
        <dbReference type="EMBL" id="KAK3361783.1"/>
    </source>
</evidence>
<reference evidence="2" key="1">
    <citation type="journal article" date="2023" name="Mol. Phylogenet. Evol.">
        <title>Genome-scale phylogeny and comparative genomics of the fungal order Sordariales.</title>
        <authorList>
            <person name="Hensen N."/>
            <person name="Bonometti L."/>
            <person name="Westerberg I."/>
            <person name="Brannstrom I.O."/>
            <person name="Guillou S."/>
            <person name="Cros-Aarteil S."/>
            <person name="Calhoun S."/>
            <person name="Haridas S."/>
            <person name="Kuo A."/>
            <person name="Mondo S."/>
            <person name="Pangilinan J."/>
            <person name="Riley R."/>
            <person name="LaButti K."/>
            <person name="Andreopoulos B."/>
            <person name="Lipzen A."/>
            <person name="Chen C."/>
            <person name="Yan M."/>
            <person name="Daum C."/>
            <person name="Ng V."/>
            <person name="Clum A."/>
            <person name="Steindorff A."/>
            <person name="Ohm R.A."/>
            <person name="Martin F."/>
            <person name="Silar P."/>
            <person name="Natvig D.O."/>
            <person name="Lalanne C."/>
            <person name="Gautier V."/>
            <person name="Ament-Velasquez S.L."/>
            <person name="Kruys A."/>
            <person name="Hutchinson M.I."/>
            <person name="Powell A.J."/>
            <person name="Barry K."/>
            <person name="Miller A.N."/>
            <person name="Grigoriev I.V."/>
            <person name="Debuchy R."/>
            <person name="Gladieux P."/>
            <person name="Hiltunen Thoren M."/>
            <person name="Johannesson H."/>
        </authorList>
    </citation>
    <scope>NUCLEOTIDE SEQUENCE</scope>
    <source>
        <strain evidence="2">CBS 958.72</strain>
    </source>
</reference>
<reference evidence="2" key="2">
    <citation type="submission" date="2023-06" db="EMBL/GenBank/DDBJ databases">
        <authorList>
            <consortium name="Lawrence Berkeley National Laboratory"/>
            <person name="Haridas S."/>
            <person name="Hensen N."/>
            <person name="Bonometti L."/>
            <person name="Westerberg I."/>
            <person name="Brannstrom I.O."/>
            <person name="Guillou S."/>
            <person name="Cros-Aarteil S."/>
            <person name="Calhoun S."/>
            <person name="Kuo A."/>
            <person name="Mondo S."/>
            <person name="Pangilinan J."/>
            <person name="Riley R."/>
            <person name="Labutti K."/>
            <person name="Andreopoulos B."/>
            <person name="Lipzen A."/>
            <person name="Chen C."/>
            <person name="Yanf M."/>
            <person name="Daum C."/>
            <person name="Ng V."/>
            <person name="Clum A."/>
            <person name="Steindorff A."/>
            <person name="Ohm R."/>
            <person name="Martin F."/>
            <person name="Silar P."/>
            <person name="Natvig D."/>
            <person name="Lalanne C."/>
            <person name="Gautier V."/>
            <person name="Ament-Velasquez S.L."/>
            <person name="Kruys A."/>
            <person name="Hutchinson M.I."/>
            <person name="Powell A.J."/>
            <person name="Barry K."/>
            <person name="Miller A.N."/>
            <person name="Grigoriev I.V."/>
            <person name="Debuchy R."/>
            <person name="Gladieux P."/>
            <person name="Thoren M.H."/>
            <person name="Johannesson H."/>
        </authorList>
    </citation>
    <scope>NUCLEOTIDE SEQUENCE</scope>
    <source>
        <strain evidence="2">CBS 958.72</strain>
    </source>
</reference>
<evidence type="ECO:0000256" key="1">
    <source>
        <dbReference type="SAM" id="Phobius"/>
    </source>
</evidence>
<proteinExistence type="predicted"/>
<comment type="caution">
    <text evidence="2">The sequence shown here is derived from an EMBL/GenBank/DDBJ whole genome shotgun (WGS) entry which is preliminary data.</text>
</comment>
<organism evidence="2 3">
    <name type="scientific">Lasiosphaeria ovina</name>
    <dbReference type="NCBI Taxonomy" id="92902"/>
    <lineage>
        <taxon>Eukaryota</taxon>
        <taxon>Fungi</taxon>
        <taxon>Dikarya</taxon>
        <taxon>Ascomycota</taxon>
        <taxon>Pezizomycotina</taxon>
        <taxon>Sordariomycetes</taxon>
        <taxon>Sordariomycetidae</taxon>
        <taxon>Sordariales</taxon>
        <taxon>Lasiosphaeriaceae</taxon>
        <taxon>Lasiosphaeria</taxon>
    </lineage>
</organism>
<dbReference type="AlphaFoldDB" id="A0AAE0JTY9"/>
<dbReference type="EMBL" id="JAULSN010000010">
    <property type="protein sequence ID" value="KAK3361783.1"/>
    <property type="molecule type" value="Genomic_DNA"/>
</dbReference>
<keyword evidence="1" id="KW-0812">Transmembrane</keyword>
<keyword evidence="1" id="KW-1133">Transmembrane helix</keyword>
<keyword evidence="1" id="KW-0472">Membrane</keyword>
<keyword evidence="3" id="KW-1185">Reference proteome</keyword>
<name>A0AAE0JTY9_9PEZI</name>
<feature type="transmembrane region" description="Helical" evidence="1">
    <location>
        <begin position="123"/>
        <end position="148"/>
    </location>
</feature>
<dbReference type="Proteomes" id="UP001287356">
    <property type="component" value="Unassembled WGS sequence"/>
</dbReference>
<evidence type="ECO:0000313" key="3">
    <source>
        <dbReference type="Proteomes" id="UP001287356"/>
    </source>
</evidence>
<sequence>MSQQPAPDVICWLAPAVFTWPDPATSLVWLSSIGPPMHPSSLGKPPPMPRFPRLCHLGPVAYLSAQSTHCYPTGCRVLAVYSAYNNPSVWVHGDKPCLELLCGGVVCGCPIRVWLAMLPRYPWLAKLICIRLSLIFLLVMLLLACIVLPGHAAPFLDMLAWQACCNLQVASHRQMQALKVRLYSFVVVVNLYPEWS</sequence>